<dbReference type="EMBL" id="CP002786">
    <property type="protein sequence ID" value="AEF38702.1"/>
    <property type="molecule type" value="Genomic_DNA"/>
</dbReference>
<accession>F6EG00</accession>
<dbReference type="RefSeq" id="WP_013805054.1">
    <property type="nucleotide sequence ID" value="NC_015564.1"/>
</dbReference>
<dbReference type="HOGENOM" id="CLU_3283870_0_0_11"/>
<gene>
    <name evidence="1" type="ordered locus">AS9A_0242</name>
</gene>
<keyword evidence="2" id="KW-1185">Reference proteome</keyword>
<sequence>MTQLTTELNPTLSVDRKTVLAGAVVEHQLKGRSARLVLDL</sequence>
<dbReference type="AlphaFoldDB" id="F6EG00"/>
<dbReference type="STRING" id="443218.AS9A_0242"/>
<proteinExistence type="predicted"/>
<organism evidence="1 2">
    <name type="scientific">Hoyosella subflava (strain DSM 45089 / JCM 17490 / NBRC 109087 / DQS3-9A1)</name>
    <name type="common">Amycolicicoccus subflavus</name>
    <dbReference type="NCBI Taxonomy" id="443218"/>
    <lineage>
        <taxon>Bacteria</taxon>
        <taxon>Bacillati</taxon>
        <taxon>Actinomycetota</taxon>
        <taxon>Actinomycetes</taxon>
        <taxon>Mycobacteriales</taxon>
        <taxon>Hoyosellaceae</taxon>
        <taxon>Hoyosella</taxon>
    </lineage>
</organism>
<reference evidence="1 2" key="1">
    <citation type="journal article" date="2011" name="J. Bacteriol.">
        <title>Complete genome sequence of Amycolicicoccus subflavus DQS3-9A1T, an actinomycete isolated from crude oil-polluted soil.</title>
        <authorList>
            <person name="Cai M."/>
            <person name="Chen W.M."/>
            <person name="Nie Y."/>
            <person name="Chi C.Q."/>
            <person name="Wang Y.N."/>
            <person name="Tang Y.Q."/>
            <person name="Li G.Y."/>
            <person name="Wu X.L."/>
        </authorList>
    </citation>
    <scope>NUCLEOTIDE SEQUENCE [LARGE SCALE GENOMIC DNA]</scope>
    <source>
        <strain evidence="2">DSM 45089 / DQS3-9A1</strain>
    </source>
</reference>
<evidence type="ECO:0000313" key="2">
    <source>
        <dbReference type="Proteomes" id="UP000009235"/>
    </source>
</evidence>
<protein>
    <submittedName>
        <fullName evidence="1">Uncharacterized protein</fullName>
    </submittedName>
</protein>
<evidence type="ECO:0000313" key="1">
    <source>
        <dbReference type="EMBL" id="AEF38702.1"/>
    </source>
</evidence>
<dbReference type="Proteomes" id="UP000009235">
    <property type="component" value="Chromosome"/>
</dbReference>
<dbReference type="KEGG" id="asd:AS9A_0242"/>
<name>F6EG00_HOYSD</name>